<keyword evidence="2" id="KW-0378">Hydrolase</keyword>
<dbReference type="SUPFAM" id="SSF90002">
    <property type="entry name" value="Hypothetical protein YjiA, C-terminal domain"/>
    <property type="match status" value="1"/>
</dbReference>
<dbReference type="Gene3D" id="3.30.1220.10">
    <property type="entry name" value="CobW-like, C-terminal domain"/>
    <property type="match status" value="1"/>
</dbReference>
<organism evidence="8 9">
    <name type="scientific">Agaricicola taiwanensis</name>
    <dbReference type="NCBI Taxonomy" id="591372"/>
    <lineage>
        <taxon>Bacteria</taxon>
        <taxon>Pseudomonadati</taxon>
        <taxon>Pseudomonadota</taxon>
        <taxon>Alphaproteobacteria</taxon>
        <taxon>Rhodobacterales</taxon>
        <taxon>Paracoccaceae</taxon>
        <taxon>Agaricicola</taxon>
    </lineage>
</organism>
<evidence type="ECO:0000313" key="8">
    <source>
        <dbReference type="EMBL" id="GGE27204.1"/>
    </source>
</evidence>
<dbReference type="InterPro" id="IPR036627">
    <property type="entry name" value="CobW-likC_sf"/>
</dbReference>
<proteinExistence type="inferred from homology"/>
<comment type="function">
    <text evidence="5">Zinc chaperone that directly transfers zinc cofactor to target proteins, thereby activating them. Zinc is transferred from the CXCC motif in the GTPase domain to the zinc binding site in target proteins in a process requiring GTP hydrolysis.</text>
</comment>
<comment type="similarity">
    <text evidence="4">Belongs to the SIMIBI class G3E GTPase family. ZNG1 subfamily.</text>
</comment>
<feature type="domain" description="CobW C-terminal" evidence="7">
    <location>
        <begin position="237"/>
        <end position="332"/>
    </location>
</feature>
<dbReference type="AlphaFoldDB" id="A0A8J2VKX1"/>
<dbReference type="RefSeq" id="WP_188407673.1">
    <property type="nucleotide sequence ID" value="NZ_BMCP01000001.1"/>
</dbReference>
<dbReference type="Pfam" id="PF02492">
    <property type="entry name" value="cobW"/>
    <property type="match status" value="1"/>
</dbReference>
<comment type="caution">
    <text evidence="8">The sequence shown here is derived from an EMBL/GenBank/DDBJ whole genome shotgun (WGS) entry which is preliminary data.</text>
</comment>
<evidence type="ECO:0000256" key="5">
    <source>
        <dbReference type="ARBA" id="ARBA00045658"/>
    </source>
</evidence>
<evidence type="ECO:0000256" key="2">
    <source>
        <dbReference type="ARBA" id="ARBA00022801"/>
    </source>
</evidence>
<gene>
    <name evidence="8" type="ORF">GCM10007276_00450</name>
</gene>
<name>A0A8J2VKX1_9RHOB</name>
<evidence type="ECO:0000256" key="1">
    <source>
        <dbReference type="ARBA" id="ARBA00022741"/>
    </source>
</evidence>
<dbReference type="Gene3D" id="3.40.50.300">
    <property type="entry name" value="P-loop containing nucleotide triphosphate hydrolases"/>
    <property type="match status" value="1"/>
</dbReference>
<dbReference type="InterPro" id="IPR027417">
    <property type="entry name" value="P-loop_NTPase"/>
</dbReference>
<accession>A0A8J2VKX1</accession>
<dbReference type="Pfam" id="PF07683">
    <property type="entry name" value="CobW_C"/>
    <property type="match status" value="1"/>
</dbReference>
<keyword evidence="8" id="KW-0067">ATP-binding</keyword>
<evidence type="ECO:0000256" key="6">
    <source>
        <dbReference type="ARBA" id="ARBA00049117"/>
    </source>
</evidence>
<dbReference type="GO" id="GO:0016787">
    <property type="term" value="F:hydrolase activity"/>
    <property type="evidence" value="ECO:0007669"/>
    <property type="project" value="UniProtKB-KW"/>
</dbReference>
<dbReference type="InterPro" id="IPR051316">
    <property type="entry name" value="Zinc-reg_GTPase_activator"/>
</dbReference>
<dbReference type="SMART" id="SM00833">
    <property type="entry name" value="CobW_C"/>
    <property type="match status" value="1"/>
</dbReference>
<dbReference type="Proteomes" id="UP000602745">
    <property type="component" value="Unassembled WGS sequence"/>
</dbReference>
<dbReference type="SUPFAM" id="SSF52540">
    <property type="entry name" value="P-loop containing nucleoside triphosphate hydrolases"/>
    <property type="match status" value="1"/>
</dbReference>
<dbReference type="InterPro" id="IPR003495">
    <property type="entry name" value="CobW/HypB/UreG_nucleotide-bd"/>
</dbReference>
<keyword evidence="3" id="KW-0143">Chaperone</keyword>
<reference evidence="8" key="1">
    <citation type="journal article" date="2014" name="Int. J. Syst. Evol. Microbiol.">
        <title>Complete genome sequence of Corynebacterium casei LMG S-19264T (=DSM 44701T), isolated from a smear-ripened cheese.</title>
        <authorList>
            <consortium name="US DOE Joint Genome Institute (JGI-PGF)"/>
            <person name="Walter F."/>
            <person name="Albersmeier A."/>
            <person name="Kalinowski J."/>
            <person name="Ruckert C."/>
        </authorList>
    </citation>
    <scope>NUCLEOTIDE SEQUENCE</scope>
    <source>
        <strain evidence="8">CCM 7684</strain>
    </source>
</reference>
<sequence>MSAPQAPARPTPIPITVLTGFLGAGKTTLLNALLRHSELADTVVLINEFGEIALDHLLVEPVAGEVFALPGGCLCCVVNDDLLATLEDLIRRRDNGRITPFRRMVIETTGMADPVPILQAAARHPYLSLRYAVDGVVAVIAAPGAEAVLDMQEEARRQVLFADRVVLSKTSGASGGVIDKARRAVEKINPGVRMLDMDRGEAAPGEIFDLAPLGPAGEARVARWLQASINDQHVGNVQSTVLWRDQPLPPGALPLFTELLSSTYGSQILRLKGLLALSDDPSRPVVVHGVQHVFEAPRRLEAWPDDDHRSRLVVIARDLHPALLARIYDALAGIAVDVPDAAALTDSPLSPKRGGLLG</sequence>
<evidence type="ECO:0000256" key="4">
    <source>
        <dbReference type="ARBA" id="ARBA00034320"/>
    </source>
</evidence>
<evidence type="ECO:0000259" key="7">
    <source>
        <dbReference type="SMART" id="SM00833"/>
    </source>
</evidence>
<dbReference type="InterPro" id="IPR011629">
    <property type="entry name" value="CobW-like_C"/>
</dbReference>
<dbReference type="GO" id="GO:0005524">
    <property type="term" value="F:ATP binding"/>
    <property type="evidence" value="ECO:0007669"/>
    <property type="project" value="UniProtKB-KW"/>
</dbReference>
<keyword evidence="9" id="KW-1185">Reference proteome</keyword>
<evidence type="ECO:0000256" key="3">
    <source>
        <dbReference type="ARBA" id="ARBA00023186"/>
    </source>
</evidence>
<reference evidence="8" key="2">
    <citation type="submission" date="2020-09" db="EMBL/GenBank/DDBJ databases">
        <authorList>
            <person name="Sun Q."/>
            <person name="Sedlacek I."/>
        </authorList>
    </citation>
    <scope>NUCLEOTIDE SEQUENCE</scope>
    <source>
        <strain evidence="8">CCM 7684</strain>
    </source>
</reference>
<comment type="catalytic activity">
    <reaction evidence="6">
        <text>GTP + H2O = GDP + phosphate + H(+)</text>
        <dbReference type="Rhea" id="RHEA:19669"/>
        <dbReference type="ChEBI" id="CHEBI:15377"/>
        <dbReference type="ChEBI" id="CHEBI:15378"/>
        <dbReference type="ChEBI" id="CHEBI:37565"/>
        <dbReference type="ChEBI" id="CHEBI:43474"/>
        <dbReference type="ChEBI" id="CHEBI:58189"/>
    </reaction>
    <physiologicalReaction direction="left-to-right" evidence="6">
        <dbReference type="Rhea" id="RHEA:19670"/>
    </physiologicalReaction>
</comment>
<evidence type="ECO:0000313" key="9">
    <source>
        <dbReference type="Proteomes" id="UP000602745"/>
    </source>
</evidence>
<keyword evidence="1" id="KW-0547">Nucleotide-binding</keyword>
<dbReference type="GO" id="GO:0005737">
    <property type="term" value="C:cytoplasm"/>
    <property type="evidence" value="ECO:0007669"/>
    <property type="project" value="TreeGrafter"/>
</dbReference>
<dbReference type="CDD" id="cd03112">
    <property type="entry name" value="CobW-like"/>
    <property type="match status" value="1"/>
</dbReference>
<dbReference type="PANTHER" id="PTHR13748:SF62">
    <property type="entry name" value="COBW DOMAIN-CONTAINING PROTEIN"/>
    <property type="match status" value="1"/>
</dbReference>
<dbReference type="EMBL" id="BMCP01000001">
    <property type="protein sequence ID" value="GGE27204.1"/>
    <property type="molecule type" value="Genomic_DNA"/>
</dbReference>
<dbReference type="PANTHER" id="PTHR13748">
    <property type="entry name" value="COBW-RELATED"/>
    <property type="match status" value="1"/>
</dbReference>
<protein>
    <submittedName>
        <fullName evidence="8">ATP-binding protein</fullName>
    </submittedName>
</protein>